<dbReference type="Proteomes" id="UP000504635">
    <property type="component" value="Unplaced"/>
</dbReference>
<dbReference type="InParanoid" id="A0A6J2YTY4"/>
<dbReference type="OrthoDB" id="6768912at2759"/>
<proteinExistence type="predicted"/>
<organism evidence="2 3">
    <name type="scientific">Sitophilus oryzae</name>
    <name type="common">Rice weevil</name>
    <name type="synonym">Curculio oryzae</name>
    <dbReference type="NCBI Taxonomy" id="7048"/>
    <lineage>
        <taxon>Eukaryota</taxon>
        <taxon>Metazoa</taxon>
        <taxon>Ecdysozoa</taxon>
        <taxon>Arthropoda</taxon>
        <taxon>Hexapoda</taxon>
        <taxon>Insecta</taxon>
        <taxon>Pterygota</taxon>
        <taxon>Neoptera</taxon>
        <taxon>Endopterygota</taxon>
        <taxon>Coleoptera</taxon>
        <taxon>Polyphaga</taxon>
        <taxon>Cucujiformia</taxon>
        <taxon>Curculionidae</taxon>
        <taxon>Dryophthorinae</taxon>
        <taxon>Sitophilus</taxon>
    </lineage>
</organism>
<feature type="chain" id="PRO_5026910163" evidence="1">
    <location>
        <begin position="33"/>
        <end position="187"/>
    </location>
</feature>
<evidence type="ECO:0000313" key="3">
    <source>
        <dbReference type="RefSeq" id="XP_030767568.1"/>
    </source>
</evidence>
<feature type="signal peptide" evidence="1">
    <location>
        <begin position="1"/>
        <end position="32"/>
    </location>
</feature>
<name>A0A6J2YTY4_SITOR</name>
<sequence length="187" mass="21456">MKSSSSSNNCGTSVLIMILSVLVVFEIASTFAAAYPASYSGYYSPIGFEEQNPNYINLQQAIARLRQAFIENNDLENENNVEQAVSDLVELTKAALENWFYYYEQDLKYLINNYDFNSKNLLHFSDLIPDRHVIKSEEKRSGIFNDKRSLRNKLAMDRNIKRKADFGSERGTTGVQAQQLRQFFHIG</sequence>
<keyword evidence="2" id="KW-1185">Reference proteome</keyword>
<protein>
    <submittedName>
        <fullName evidence="3">Uncharacterized protein LOC115891268</fullName>
    </submittedName>
</protein>
<dbReference type="AlphaFoldDB" id="A0A6J2YTY4"/>
<gene>
    <name evidence="3" type="primary">LOC115891268</name>
</gene>
<dbReference type="GeneID" id="115891268"/>
<evidence type="ECO:0000313" key="2">
    <source>
        <dbReference type="Proteomes" id="UP000504635"/>
    </source>
</evidence>
<accession>A0A6J2YTY4</accession>
<evidence type="ECO:0000256" key="1">
    <source>
        <dbReference type="SAM" id="SignalP"/>
    </source>
</evidence>
<dbReference type="KEGG" id="soy:115891268"/>
<reference evidence="3" key="1">
    <citation type="submission" date="2025-08" db="UniProtKB">
        <authorList>
            <consortium name="RefSeq"/>
        </authorList>
    </citation>
    <scope>IDENTIFICATION</scope>
    <source>
        <tissue evidence="3">Gonads</tissue>
    </source>
</reference>
<dbReference type="RefSeq" id="XP_030767568.1">
    <property type="nucleotide sequence ID" value="XM_030911708.1"/>
</dbReference>
<keyword evidence="1" id="KW-0732">Signal</keyword>